<dbReference type="InterPro" id="IPR027417">
    <property type="entry name" value="P-loop_NTPase"/>
</dbReference>
<dbReference type="PANTHER" id="PTHR32046">
    <property type="entry name" value="G DOMAIN-CONTAINING PROTEIN"/>
    <property type="match status" value="1"/>
</dbReference>
<keyword evidence="2" id="KW-1185">Reference proteome</keyword>
<sequence length="492" mass="56422">MDSTLVYSTLFEVFFDGAFVGADFRDSDGRKRTTIGELVLDGLAKVSRNGKAIFVTVQWESSQGWSPLATDYAKTRVIGATKYRLEFFTRDVRRNVPNKFALVWEPIGGEVSELVSYNKDRDHVILLLGARHSGKTTFLGDIPSYLRFDDFSSFLNSDSEVPHPSQPKSVDCEISSFGHGGELFSFVDTPGVLDYRCVENDRDNMNTVLKAITILPHVSAVCLVFNPFEEIAEEVLRHQVHFVFSYLPREAAQSVFFLLNKSRCSRTVRLLVSLRTILEEIGGSSGTDIPLDTSNVFFFENVASLAWHLDRRDILHEKVRSDYGRSWKESRQSLLGLLKSVRRPHPSPPHFFEFVRRNQSKTRMIVRKLTILQSKMEKCRRRDPRKKAGSLQARRDSLESKCIECLHYLSRHSILPRNDFVHGYIAYLTYKKSLCEHLDRYREEKELVDRLWAEAEDTSVFDISFFVSGRSESDISVAEMKSRESLSVKAVR</sequence>
<dbReference type="EMBL" id="JAUCMV010000004">
    <property type="protein sequence ID" value="KAK0404803.1"/>
    <property type="molecule type" value="Genomic_DNA"/>
</dbReference>
<dbReference type="AlphaFoldDB" id="A0AA39HHC1"/>
<name>A0AA39HHC1_9BILA</name>
<organism evidence="1 2">
    <name type="scientific">Steinernema hermaphroditum</name>
    <dbReference type="NCBI Taxonomy" id="289476"/>
    <lineage>
        <taxon>Eukaryota</taxon>
        <taxon>Metazoa</taxon>
        <taxon>Ecdysozoa</taxon>
        <taxon>Nematoda</taxon>
        <taxon>Chromadorea</taxon>
        <taxon>Rhabditida</taxon>
        <taxon>Tylenchina</taxon>
        <taxon>Panagrolaimomorpha</taxon>
        <taxon>Strongyloidoidea</taxon>
        <taxon>Steinernematidae</taxon>
        <taxon>Steinernema</taxon>
    </lineage>
</organism>
<proteinExistence type="predicted"/>
<evidence type="ECO:0008006" key="3">
    <source>
        <dbReference type="Google" id="ProtNLM"/>
    </source>
</evidence>
<evidence type="ECO:0000313" key="1">
    <source>
        <dbReference type="EMBL" id="KAK0404803.1"/>
    </source>
</evidence>
<protein>
    <recommendedName>
        <fullName evidence="3">G domain-containing protein</fullName>
    </recommendedName>
</protein>
<dbReference type="PANTHER" id="PTHR32046:SF11">
    <property type="entry name" value="IMMUNE-ASSOCIATED NUCLEOTIDE-BINDING PROTEIN 10-LIKE"/>
    <property type="match status" value="1"/>
</dbReference>
<dbReference type="Gene3D" id="3.40.50.300">
    <property type="entry name" value="P-loop containing nucleotide triphosphate hydrolases"/>
    <property type="match status" value="1"/>
</dbReference>
<reference evidence="1" key="1">
    <citation type="submission" date="2023-06" db="EMBL/GenBank/DDBJ databases">
        <title>Genomic analysis of the entomopathogenic nematode Steinernema hermaphroditum.</title>
        <authorList>
            <person name="Schwarz E.M."/>
            <person name="Heppert J.K."/>
            <person name="Baniya A."/>
            <person name="Schwartz H.T."/>
            <person name="Tan C.-H."/>
            <person name="Antoshechkin I."/>
            <person name="Sternberg P.W."/>
            <person name="Goodrich-Blair H."/>
            <person name="Dillman A.R."/>
        </authorList>
    </citation>
    <scope>NUCLEOTIDE SEQUENCE</scope>
    <source>
        <strain evidence="1">PS9179</strain>
        <tissue evidence="1">Whole animal</tissue>
    </source>
</reference>
<comment type="caution">
    <text evidence="1">The sequence shown here is derived from an EMBL/GenBank/DDBJ whole genome shotgun (WGS) entry which is preliminary data.</text>
</comment>
<accession>A0AA39HHC1</accession>
<dbReference type="Proteomes" id="UP001175271">
    <property type="component" value="Unassembled WGS sequence"/>
</dbReference>
<evidence type="ECO:0000313" key="2">
    <source>
        <dbReference type="Proteomes" id="UP001175271"/>
    </source>
</evidence>
<gene>
    <name evidence="1" type="ORF">QR680_017638</name>
</gene>
<dbReference type="SUPFAM" id="SSF52540">
    <property type="entry name" value="P-loop containing nucleoside triphosphate hydrolases"/>
    <property type="match status" value="1"/>
</dbReference>